<keyword evidence="1" id="KW-0812">Transmembrane</keyword>
<dbReference type="RefSeq" id="XP_013421367.1">
    <property type="nucleotide sequence ID" value="XM_013565913.2"/>
</dbReference>
<gene>
    <name evidence="3" type="primary">LOC106181515</name>
</gene>
<keyword evidence="1" id="KW-1133">Transmembrane helix</keyword>
<dbReference type="OMA" id="RIMGILM"/>
<feature type="transmembrane region" description="Helical" evidence="1">
    <location>
        <begin position="7"/>
        <end position="26"/>
    </location>
</feature>
<dbReference type="InParanoid" id="A0A1S3KFV1"/>
<evidence type="ECO:0000256" key="1">
    <source>
        <dbReference type="SAM" id="Phobius"/>
    </source>
</evidence>
<dbReference type="STRING" id="7574.A0A1S3KFV1"/>
<name>A0A1S3KFV1_LINAN</name>
<dbReference type="Proteomes" id="UP000085678">
    <property type="component" value="Unplaced"/>
</dbReference>
<organism evidence="2 3">
    <name type="scientific">Lingula anatina</name>
    <name type="common">Brachiopod</name>
    <name type="synonym">Lingula unguis</name>
    <dbReference type="NCBI Taxonomy" id="7574"/>
    <lineage>
        <taxon>Eukaryota</taxon>
        <taxon>Metazoa</taxon>
        <taxon>Spiralia</taxon>
        <taxon>Lophotrochozoa</taxon>
        <taxon>Brachiopoda</taxon>
        <taxon>Linguliformea</taxon>
        <taxon>Lingulata</taxon>
        <taxon>Lingulida</taxon>
        <taxon>Linguloidea</taxon>
        <taxon>Lingulidae</taxon>
        <taxon>Lingula</taxon>
    </lineage>
</organism>
<proteinExistence type="predicted"/>
<keyword evidence="2" id="KW-1185">Reference proteome</keyword>
<accession>A0A1S3KFV1</accession>
<dbReference type="OrthoDB" id="9979734at2759"/>
<dbReference type="AlphaFoldDB" id="A0A1S3KFV1"/>
<dbReference type="KEGG" id="lak:106181515"/>
<evidence type="ECO:0000313" key="2">
    <source>
        <dbReference type="Proteomes" id="UP000085678"/>
    </source>
</evidence>
<protein>
    <submittedName>
        <fullName evidence="3">Uncharacterized protein LOC106181515</fullName>
    </submittedName>
</protein>
<evidence type="ECO:0000313" key="3">
    <source>
        <dbReference type="RefSeq" id="XP_013421367.1"/>
    </source>
</evidence>
<dbReference type="Gene3D" id="3.40.50.11350">
    <property type="match status" value="1"/>
</dbReference>
<dbReference type="GeneID" id="106181515"/>
<keyword evidence="1" id="KW-0472">Membrane</keyword>
<sequence>MATATRHILTGFLIMTAGGILLWMYMFNISGHYDYKAVKTLYARKAVSIEANKYGGAISQTKNASSRIKVPAVPNNSTGARYVVYMCQHLCGGWGDRLRGIMSTFAWSVLNGRQFIIEHTWPCDLRKFLQPKPPLRWADNIPQRKGMTTRRFNLIDNNSFLQEIQKTKNLSDTFHENVLRFHTNGDMFPGFRYNKDLHKTIRQRYGVGFKEFTFEKMFKRQYDTIFEMTPYFSEMFQSILSEAKPTIKSKLACLQFRQLFQANNTQKNAWAFLKNITSSFQSYKIFVTTDSEEIRKEAKEIFGSVIVDPAGAIGNIDHAPRAQREHNCHLLEKTLLDWHLLTQCDVLLHSRSGYGQQASMMKEPFTDIYALAFNGTITKLQKPDFKQPGGYMDTLFRNMTEKYQ</sequence>
<reference evidence="3" key="1">
    <citation type="submission" date="2025-08" db="UniProtKB">
        <authorList>
            <consortium name="RefSeq"/>
        </authorList>
    </citation>
    <scope>IDENTIFICATION</scope>
    <source>
        <tissue evidence="3">Gonads</tissue>
    </source>
</reference>